<proteinExistence type="predicted"/>
<evidence type="ECO:0000313" key="3">
    <source>
        <dbReference type="EMBL" id="GAD53258.1"/>
    </source>
</evidence>
<dbReference type="eggNOG" id="arCOG06372">
    <property type="taxonomic scope" value="Archaea"/>
</dbReference>
<organism evidence="3 4">
    <name type="scientific">Halarchaeum acidiphilum MH1-52-1</name>
    <dbReference type="NCBI Taxonomy" id="1261545"/>
    <lineage>
        <taxon>Archaea</taxon>
        <taxon>Methanobacteriati</taxon>
        <taxon>Methanobacteriota</taxon>
        <taxon>Stenosarchaea group</taxon>
        <taxon>Halobacteria</taxon>
        <taxon>Halobacteriales</taxon>
        <taxon>Halobacteriaceae</taxon>
    </lineage>
</organism>
<name>U3AEQ6_9EURY</name>
<evidence type="ECO:0000256" key="1">
    <source>
        <dbReference type="SAM" id="MobiDB-lite"/>
    </source>
</evidence>
<evidence type="ECO:0000313" key="4">
    <source>
        <dbReference type="Proteomes" id="UP000016986"/>
    </source>
</evidence>
<feature type="region of interest" description="Disordered" evidence="1">
    <location>
        <begin position="1"/>
        <end position="27"/>
    </location>
</feature>
<feature type="transmembrane region" description="Helical" evidence="2">
    <location>
        <begin position="41"/>
        <end position="63"/>
    </location>
</feature>
<protein>
    <submittedName>
        <fullName evidence="3">Hypotheical protein</fullName>
    </submittedName>
</protein>
<evidence type="ECO:0000256" key="2">
    <source>
        <dbReference type="SAM" id="Phobius"/>
    </source>
</evidence>
<keyword evidence="2" id="KW-1133">Transmembrane helix</keyword>
<keyword evidence="2" id="KW-0812">Transmembrane</keyword>
<feature type="transmembrane region" description="Helical" evidence="2">
    <location>
        <begin position="94"/>
        <end position="116"/>
    </location>
</feature>
<gene>
    <name evidence="3" type="ORF">MBEHAL_2018</name>
</gene>
<feature type="transmembrane region" description="Helical" evidence="2">
    <location>
        <begin position="128"/>
        <end position="148"/>
    </location>
</feature>
<sequence>MTPMSRDDAFGETAEPGASAGPSTGADARERGLRARVRRLFAPRAFLLALVAAGCGLFVGGLVPLVGSLTRFLGLAVATFAVGAVLARRSYLEVVLASALASLGAVLFGFLTSAFLPVAVDFLARHGIGLAVAVGAIGALAGVVGYYFGRDLRDGLTRSL</sequence>
<accession>U3AEQ6</accession>
<comment type="caution">
    <text evidence="3">The sequence shown here is derived from an EMBL/GenBank/DDBJ whole genome shotgun (WGS) entry which is preliminary data.</text>
</comment>
<dbReference type="EMBL" id="BATA01000056">
    <property type="protein sequence ID" value="GAD53258.1"/>
    <property type="molecule type" value="Genomic_DNA"/>
</dbReference>
<dbReference type="Proteomes" id="UP000016986">
    <property type="component" value="Unassembled WGS sequence"/>
</dbReference>
<keyword evidence="4" id="KW-1185">Reference proteome</keyword>
<reference evidence="3 4" key="1">
    <citation type="submission" date="2013-09" db="EMBL/GenBank/DDBJ databases">
        <title>Whole genome sequencing of Halarchaeum acidiphilum strain MH1-52-1.</title>
        <authorList>
            <person name="Shimane Y."/>
            <person name="Minegishi H."/>
            <person name="Nishi S."/>
            <person name="Echigo A."/>
            <person name="Shuto A."/>
            <person name="Konishi M."/>
            <person name="Ito T."/>
            <person name="Ohkuma M."/>
            <person name="Ohta Y."/>
            <person name="Nagano Y."/>
            <person name="Tsubouchi T."/>
            <person name="Mori K."/>
            <person name="Usui K."/>
            <person name="Kamekura M."/>
            <person name="Usami R."/>
            <person name="Takaki Y."/>
            <person name="Hatada Y."/>
        </authorList>
    </citation>
    <scope>NUCLEOTIDE SEQUENCE [LARGE SCALE GENOMIC DNA]</scope>
    <source>
        <strain evidence="3 4">JCM 16109</strain>
    </source>
</reference>
<dbReference type="AlphaFoldDB" id="U3AEQ6"/>
<keyword evidence="2" id="KW-0472">Membrane</keyword>
<feature type="transmembrane region" description="Helical" evidence="2">
    <location>
        <begin position="69"/>
        <end position="87"/>
    </location>
</feature>